<dbReference type="PANTHER" id="PTHR24064">
    <property type="entry name" value="SOLUTE CARRIER FAMILY 22 MEMBER"/>
    <property type="match status" value="1"/>
</dbReference>
<dbReference type="InterPro" id="IPR036259">
    <property type="entry name" value="MFS_trans_sf"/>
</dbReference>
<dbReference type="SUPFAM" id="SSF103473">
    <property type="entry name" value="MFS general substrate transporter"/>
    <property type="match status" value="1"/>
</dbReference>
<evidence type="ECO:0000256" key="3">
    <source>
        <dbReference type="ARBA" id="ARBA00022989"/>
    </source>
</evidence>
<feature type="transmembrane region" description="Helical" evidence="6">
    <location>
        <begin position="206"/>
        <end position="228"/>
    </location>
</feature>
<feature type="transmembrane region" description="Helical" evidence="6">
    <location>
        <begin position="363"/>
        <end position="382"/>
    </location>
</feature>
<feature type="transmembrane region" description="Helical" evidence="6">
    <location>
        <begin position="447"/>
        <end position="469"/>
    </location>
</feature>
<gene>
    <name evidence="7" type="ORF">ECRASSUSDP1_LOCUS4802</name>
</gene>
<feature type="transmembrane region" description="Helical" evidence="6">
    <location>
        <begin position="234"/>
        <end position="254"/>
    </location>
</feature>
<evidence type="ECO:0000256" key="2">
    <source>
        <dbReference type="ARBA" id="ARBA00022692"/>
    </source>
</evidence>
<comment type="subcellular location">
    <subcellularLocation>
        <location evidence="1">Membrane</location>
        <topology evidence="1">Multi-pass membrane protein</topology>
    </subcellularLocation>
</comment>
<dbReference type="Gene3D" id="1.20.1250.20">
    <property type="entry name" value="MFS general substrate transporter like domains"/>
    <property type="match status" value="1"/>
</dbReference>
<keyword evidence="3 6" id="KW-1133">Transmembrane helix</keyword>
<evidence type="ECO:0000313" key="7">
    <source>
        <dbReference type="EMBL" id="CAI2363466.1"/>
    </source>
</evidence>
<comment type="caution">
    <text evidence="7">The sequence shown here is derived from an EMBL/GenBank/DDBJ whole genome shotgun (WGS) entry which is preliminary data.</text>
</comment>
<evidence type="ECO:0000256" key="4">
    <source>
        <dbReference type="ARBA" id="ARBA00023136"/>
    </source>
</evidence>
<feature type="region of interest" description="Disordered" evidence="5">
    <location>
        <begin position="294"/>
        <end position="341"/>
    </location>
</feature>
<feature type="compositionally biased region" description="Polar residues" evidence="5">
    <location>
        <begin position="318"/>
        <end position="341"/>
    </location>
</feature>
<feature type="compositionally biased region" description="Basic and acidic residues" evidence="5">
    <location>
        <begin position="307"/>
        <end position="317"/>
    </location>
</feature>
<feature type="transmembrane region" description="Helical" evidence="6">
    <location>
        <begin position="34"/>
        <end position="57"/>
    </location>
</feature>
<evidence type="ECO:0000256" key="5">
    <source>
        <dbReference type="SAM" id="MobiDB-lite"/>
    </source>
</evidence>
<dbReference type="InterPro" id="IPR011701">
    <property type="entry name" value="MFS"/>
</dbReference>
<evidence type="ECO:0000256" key="6">
    <source>
        <dbReference type="SAM" id="Phobius"/>
    </source>
</evidence>
<feature type="transmembrane region" description="Helical" evidence="6">
    <location>
        <begin position="423"/>
        <end position="441"/>
    </location>
</feature>
<dbReference type="Proteomes" id="UP001295684">
    <property type="component" value="Unassembled WGS sequence"/>
</dbReference>
<feature type="transmembrane region" description="Helical" evidence="6">
    <location>
        <begin position="174"/>
        <end position="194"/>
    </location>
</feature>
<keyword evidence="2 6" id="KW-0812">Transmembrane</keyword>
<organism evidence="7 8">
    <name type="scientific">Euplotes crassus</name>
    <dbReference type="NCBI Taxonomy" id="5936"/>
    <lineage>
        <taxon>Eukaryota</taxon>
        <taxon>Sar</taxon>
        <taxon>Alveolata</taxon>
        <taxon>Ciliophora</taxon>
        <taxon>Intramacronucleata</taxon>
        <taxon>Spirotrichea</taxon>
        <taxon>Hypotrichia</taxon>
        <taxon>Euplotida</taxon>
        <taxon>Euplotidae</taxon>
        <taxon>Moneuplotes</taxon>
    </lineage>
</organism>
<dbReference type="EMBL" id="CAMPGE010004616">
    <property type="protein sequence ID" value="CAI2363466.1"/>
    <property type="molecule type" value="Genomic_DNA"/>
</dbReference>
<feature type="transmembrane region" description="Helical" evidence="6">
    <location>
        <begin position="118"/>
        <end position="138"/>
    </location>
</feature>
<sequence length="534" mass="60244">MSRVDSSEEDLPETQPLAIEQLIQKAGGFGRFQWAMVVFGGLARQGVTFFFYTLAYLELVPKLECKNQTMQTFETCEVEDICDGRDLIDRDLWRVDFSDSRSFHNWMTDLELYCYSDFMIGLLGSITFVGFAISGLGLKQSDRFGRKKAILGGTLLSFVAIGMMFFWRNLYAKYAALLIVGFVSFKDVAIYILVVESLPKKSQIYAASWVLSSDPLITSIPATIFLMAGGKQLQHFYIAGLVMSVLSFFLTLMVPESPKYLLEKGKYGELRKNLAFMARFNGVSMGEYQIEGELVPPDPLETPENSQNKDKSDRDQSDFINNSDNISETKMNNTENDSSQPLLGKVGAKEFSIWQELKDRRTLLNLMCVIVVFCVVSFNYYMISFYLKYVEGNIYVNTLAGSLSEIAGNFGSGFIQMWIGSKYSLIVCFGFSLISAVPLLFVTNSIVIAICVFSGKFFIEGGFNIAYFVNPEIFHPLFVSFSFGLCNFVARIFTIFAPQVAEIQPRQTPIIILLVFTFVAGFFTLFLRAKKEEK</sequence>
<feature type="transmembrane region" description="Helical" evidence="6">
    <location>
        <begin position="150"/>
        <end position="168"/>
    </location>
</feature>
<dbReference type="GO" id="GO:0016020">
    <property type="term" value="C:membrane"/>
    <property type="evidence" value="ECO:0007669"/>
    <property type="project" value="UniProtKB-SubCell"/>
</dbReference>
<dbReference type="GO" id="GO:0022857">
    <property type="term" value="F:transmembrane transporter activity"/>
    <property type="evidence" value="ECO:0007669"/>
    <property type="project" value="InterPro"/>
</dbReference>
<keyword evidence="4 6" id="KW-0472">Membrane</keyword>
<proteinExistence type="predicted"/>
<keyword evidence="8" id="KW-1185">Reference proteome</keyword>
<feature type="transmembrane region" description="Helical" evidence="6">
    <location>
        <begin position="394"/>
        <end position="411"/>
    </location>
</feature>
<evidence type="ECO:0000256" key="1">
    <source>
        <dbReference type="ARBA" id="ARBA00004141"/>
    </source>
</evidence>
<protein>
    <submittedName>
        <fullName evidence="7">Uncharacterized protein</fullName>
    </submittedName>
</protein>
<reference evidence="7" key="1">
    <citation type="submission" date="2023-07" db="EMBL/GenBank/DDBJ databases">
        <authorList>
            <consortium name="AG Swart"/>
            <person name="Singh M."/>
            <person name="Singh A."/>
            <person name="Seah K."/>
            <person name="Emmerich C."/>
        </authorList>
    </citation>
    <scope>NUCLEOTIDE SEQUENCE</scope>
    <source>
        <strain evidence="7">DP1</strain>
    </source>
</reference>
<name>A0AAD1XA84_EUPCR</name>
<evidence type="ECO:0000313" key="8">
    <source>
        <dbReference type="Proteomes" id="UP001295684"/>
    </source>
</evidence>
<feature type="transmembrane region" description="Helical" evidence="6">
    <location>
        <begin position="476"/>
        <end position="497"/>
    </location>
</feature>
<dbReference type="AlphaFoldDB" id="A0AAD1XA84"/>
<dbReference type="Pfam" id="PF07690">
    <property type="entry name" value="MFS_1"/>
    <property type="match status" value="1"/>
</dbReference>
<accession>A0AAD1XA84</accession>
<feature type="transmembrane region" description="Helical" evidence="6">
    <location>
        <begin position="509"/>
        <end position="527"/>
    </location>
</feature>